<reference evidence="2 3" key="1">
    <citation type="submission" date="2020-03" db="EMBL/GenBank/DDBJ databases">
        <title>Draft genome of Streptomyces sp. ventii, isolated from the Axial Seamount in the Pacific Ocean, and resequencing of the two type strains Streptomyces lonarensis strain NCL 716 and Streptomyces bohaiensis strain 11A07.</title>
        <authorList>
            <person name="Loughran R.M."/>
            <person name="Pfannmuller K.M."/>
            <person name="Wasson B.J."/>
            <person name="Deadmond M.C."/>
            <person name="Paddock B.E."/>
            <person name="Koyack M.J."/>
            <person name="Gallegos D.A."/>
            <person name="Mitchell E.A."/>
            <person name="Ushijima B."/>
            <person name="Saw J.H."/>
            <person name="Mcphail K.L."/>
            <person name="Videau P."/>
        </authorList>
    </citation>
    <scope>NUCLEOTIDE SEQUENCE [LARGE SCALE GENOMIC DNA]</scope>
    <source>
        <strain evidence="3">5675061</strain>
    </source>
</reference>
<accession>A0ABX1ASX2</accession>
<protein>
    <submittedName>
        <fullName evidence="2">ATP-binding protein</fullName>
    </submittedName>
</protein>
<sequence length="221" mass="23347">MPVTSSAPARVILLTGPSGSGKSRLAARTDLPVVRLDDFYKDGDDPSLPALPSGTGTDWDSPGSWNGDRAVQALRELCERGEAELPEYSIARSARTGSHTLALNGAPLVVAEGIFAAEIGAACAELGLLADSICLADRPTTHFRRRLARDVRESRKPLPFLLRRGWALLRAERSILARNAALGAHCCGQRAALRRIGSLATGDDVRAVNTAGSADGERLAA</sequence>
<gene>
    <name evidence="2" type="ORF">HCJ92_16545</name>
</gene>
<dbReference type="RefSeq" id="WP_167934377.1">
    <property type="nucleotide sequence ID" value="NZ_JAAVJB010000147.1"/>
</dbReference>
<keyword evidence="2" id="KW-0547">Nucleotide-binding</keyword>
<dbReference type="EMBL" id="JAAVJB010000147">
    <property type="protein sequence ID" value="NJP67863.1"/>
    <property type="molecule type" value="Genomic_DNA"/>
</dbReference>
<name>A0ABX1ASX2_9ACTN</name>
<dbReference type="SUPFAM" id="SSF52540">
    <property type="entry name" value="P-loop containing nucleoside triphosphate hydrolases"/>
    <property type="match status" value="1"/>
</dbReference>
<proteinExistence type="predicted"/>
<evidence type="ECO:0000256" key="1">
    <source>
        <dbReference type="SAM" id="MobiDB-lite"/>
    </source>
</evidence>
<dbReference type="InterPro" id="IPR027417">
    <property type="entry name" value="P-loop_NTPase"/>
</dbReference>
<evidence type="ECO:0000313" key="3">
    <source>
        <dbReference type="Proteomes" id="UP000746503"/>
    </source>
</evidence>
<keyword evidence="2" id="KW-0067">ATP-binding</keyword>
<feature type="region of interest" description="Disordered" evidence="1">
    <location>
        <begin position="45"/>
        <end position="64"/>
    </location>
</feature>
<evidence type="ECO:0000313" key="2">
    <source>
        <dbReference type="EMBL" id="NJP67863.1"/>
    </source>
</evidence>
<keyword evidence="3" id="KW-1185">Reference proteome</keyword>
<organism evidence="2 3">
    <name type="scientific">Streptomyces spiramenti</name>
    <dbReference type="NCBI Taxonomy" id="2720606"/>
    <lineage>
        <taxon>Bacteria</taxon>
        <taxon>Bacillati</taxon>
        <taxon>Actinomycetota</taxon>
        <taxon>Actinomycetes</taxon>
        <taxon>Kitasatosporales</taxon>
        <taxon>Streptomycetaceae</taxon>
        <taxon>Streptomyces</taxon>
    </lineage>
</organism>
<dbReference type="GO" id="GO:0005524">
    <property type="term" value="F:ATP binding"/>
    <property type="evidence" value="ECO:0007669"/>
    <property type="project" value="UniProtKB-KW"/>
</dbReference>
<dbReference type="Gene3D" id="3.40.50.300">
    <property type="entry name" value="P-loop containing nucleotide triphosphate hydrolases"/>
    <property type="match status" value="1"/>
</dbReference>
<dbReference type="Proteomes" id="UP000746503">
    <property type="component" value="Unassembled WGS sequence"/>
</dbReference>
<comment type="caution">
    <text evidence="2">The sequence shown here is derived from an EMBL/GenBank/DDBJ whole genome shotgun (WGS) entry which is preliminary data.</text>
</comment>